<evidence type="ECO:0000256" key="8">
    <source>
        <dbReference type="HAMAP-Rule" id="MF_03181"/>
    </source>
</evidence>
<organism evidence="12 13">
    <name type="scientific">Patellaria atrata CBS 101060</name>
    <dbReference type="NCBI Taxonomy" id="1346257"/>
    <lineage>
        <taxon>Eukaryota</taxon>
        <taxon>Fungi</taxon>
        <taxon>Dikarya</taxon>
        <taxon>Ascomycota</taxon>
        <taxon>Pezizomycotina</taxon>
        <taxon>Dothideomycetes</taxon>
        <taxon>Dothideomycetes incertae sedis</taxon>
        <taxon>Patellariales</taxon>
        <taxon>Patellariaceae</taxon>
        <taxon>Patellaria</taxon>
    </lineage>
</organism>
<evidence type="ECO:0000313" key="12">
    <source>
        <dbReference type="EMBL" id="KAF2843481.1"/>
    </source>
</evidence>
<comment type="caution">
    <text evidence="12">The sequence shown here is derived from an EMBL/GenBank/DDBJ whole genome shotgun (WGS) entry which is preliminary data.</text>
</comment>
<evidence type="ECO:0000256" key="4">
    <source>
        <dbReference type="ARBA" id="ARBA00022741"/>
    </source>
</evidence>
<feature type="binding site" evidence="8">
    <location>
        <position position="304"/>
    </location>
    <ligand>
        <name>ATP</name>
        <dbReference type="ChEBI" id="CHEBI:30616"/>
    </ligand>
</feature>
<keyword evidence="6 8" id="KW-0067">ATP-binding</keyword>
<evidence type="ECO:0000256" key="7">
    <source>
        <dbReference type="ARBA" id="ARBA00023054"/>
    </source>
</evidence>
<evidence type="ECO:0000256" key="6">
    <source>
        <dbReference type="ARBA" id="ARBA00022840"/>
    </source>
</evidence>
<dbReference type="FunFam" id="1.10.287.3700:FF:000001">
    <property type="entry name" value="PAN2-PAN3 deadenylation complex subunit PAN3"/>
    <property type="match status" value="1"/>
</dbReference>
<dbReference type="OrthoDB" id="204958at2759"/>
<feature type="compositionally biased region" description="Gly residues" evidence="10">
    <location>
        <begin position="1"/>
        <end position="11"/>
    </location>
</feature>
<name>A0A9P4SIB0_9PEZI</name>
<dbReference type="GO" id="GO:0000932">
    <property type="term" value="C:P-body"/>
    <property type="evidence" value="ECO:0007669"/>
    <property type="project" value="TreeGrafter"/>
</dbReference>
<gene>
    <name evidence="8" type="primary">PAN3</name>
    <name evidence="12" type="ORF">M501DRAFT_966968</name>
</gene>
<comment type="function">
    <text evidence="8">Regulatory subunit of the poly(A)-nuclease (PAN) deadenylation complex, one of two cytoplasmic mRNA deadenylases involved in mRNA turnover. PAN specifically shortens poly(A) tails of RNA and the activity is stimulated by poly(A)-binding protein PAB1. PAN deadenylation is followed by rapid degradation of the shortened mRNA tails by the CCR4-NOT complex. Deadenylated mRNAs are then degraded by two alternative mechanisms, namely exosome-mediated 3'-5' exonucleolytic degradation, or deadenlyation-dependent mRNA decaping and subsequent 5'-3' exonucleolytic degradation by XRN1. May also be involved in post-transcriptional maturation of mRNA poly(A) tails. PAN3 acts as a positive regulator for PAN activity, recruiting the catalytic subunit PAN2 to mRNA via its interaction with RNA and with PAB1.</text>
</comment>
<keyword evidence="4 8" id="KW-0547">Nucleotide-binding</keyword>
<dbReference type="PANTHER" id="PTHR12272">
    <property type="entry name" value="DEADENYLATION COMPLEX SUBUNIT PAN3"/>
    <property type="match status" value="1"/>
</dbReference>
<dbReference type="PANTHER" id="PTHR12272:SF11">
    <property type="entry name" value="PAN2-PAN3 DEADENYLATION COMPLEX SUBUNIT PAN3"/>
    <property type="match status" value="1"/>
</dbReference>
<dbReference type="Gene3D" id="6.10.250.3160">
    <property type="match status" value="1"/>
</dbReference>
<keyword evidence="2 8" id="KW-0963">Cytoplasm</keyword>
<dbReference type="Proteomes" id="UP000799429">
    <property type="component" value="Unassembled WGS sequence"/>
</dbReference>
<comment type="domain">
    <text evidence="8">Contains a pseudokinase domain. The protein kinase domain is predicted to be catalytically inactive because some of the residues important for catalytic activity are substituted and it lacks the equivalent of the binding site for a peptide substrate. However, it has retained an ATP-binding site and ATP-binding is required for mRNA degradation, stimulating the activity of the PAN2 nuclease in vitro. The nucleotide-binding site is juxtaposed to the RNase active site of PAN2 in the complex and may actually bind nucleosides of a poly(A) RNA rather than ATP, feeding the poly(A)-tail to the active site of the deadenylase and thus increasing the efficiency with which this distributive enzyme degrades oligo(A) RNAs.</text>
</comment>
<dbReference type="GO" id="GO:0006397">
    <property type="term" value="P:mRNA processing"/>
    <property type="evidence" value="ECO:0007669"/>
    <property type="project" value="UniProtKB-KW"/>
</dbReference>
<dbReference type="EMBL" id="MU006089">
    <property type="protein sequence ID" value="KAF2843481.1"/>
    <property type="molecule type" value="Genomic_DNA"/>
</dbReference>
<protein>
    <recommendedName>
        <fullName evidence="8">PAN2-PAN3 deadenylation complex subunit PAN3</fullName>
    </recommendedName>
    <alternativeName>
        <fullName evidence="8">PAB1P-dependent poly(A)-specific ribonuclease</fullName>
    </alternativeName>
    <alternativeName>
        <fullName evidence="8">Poly(A)-nuclease deadenylation complex subunit 3</fullName>
        <shortName evidence="8">PAN deadenylation complex subunit 3</shortName>
    </alternativeName>
</protein>
<keyword evidence="7 8" id="KW-0175">Coiled coil</keyword>
<feature type="coiled-coil region" evidence="8">
    <location>
        <begin position="532"/>
        <end position="570"/>
    </location>
</feature>
<evidence type="ECO:0000256" key="1">
    <source>
        <dbReference type="ARBA" id="ARBA00004496"/>
    </source>
</evidence>
<dbReference type="Pfam" id="PF25586">
    <property type="entry name" value="zf-CCCH_PAN3"/>
    <property type="match status" value="1"/>
</dbReference>
<sequence length="687" mass="75920">MAAAGGNGGGSNDARRGISSPRPKGRDNAKNTLCRNVTIFGHCKYENSGCAYNHDTSKANTANNTTKQRFNVDSPSFTPLQPATNGAISAVRSATISPKAVNATVFTPKAVKSLTPTPQSYPKDSSSDWSAHDFQDFVPQSYDPSQLVGYPNATASLINGYDPFNVQSTLSALPATNHQAQLNPYSTETSTLGGAAYFQNSNSFAQPLQYHAYFPLGPHRENLLAYQRTAHDFFISDHLRDDLQRKAEASRQILPSSTLPAQIEHFHSLVPLDTNNRPNASTFGYPSWVYKAVSSKDGFTYALRRLEGFRLTNDKAIKAIQPWKRINNGSICTIHDCFTTREFGDSSLILITDYHPLSKTLQETHLNQQGHRFHGGRQRYHDQSNLIPEQTIWGYVVQIASVLKVIHGTNLAARVLIPSKMIVTSKGRIRLTGCGIQDVTMYDTSRPVSDLQQEDLVNLGRLILSLVAPNHNTTTNPQKALDTLNRTYSERLREAVTWLLNPAPPPSTPTSPTGGAALGIKDIDTFLQGIAAQIVTVLDNTFHAEDTLMSSLSRELENGRLVRLLTKLGFINERPEYESTGGPHHPPGHPNHHSTNNQWSETGDRYYLKLFRDYVFHQVDSEGRPVVDLAHVLSCLNKLDAGSDERISLVSRDEQNVMVVSYRELKRGIEGAFLELSKGGGATGRRR</sequence>
<dbReference type="Pfam" id="PF18101">
    <property type="entry name" value="Pan3_CK"/>
    <property type="match status" value="2"/>
</dbReference>
<comment type="similarity">
    <text evidence="8">Belongs to the protein kinase superfamily. PAN3 family.</text>
</comment>
<dbReference type="InterPro" id="IPR041332">
    <property type="entry name" value="Pan3_CK"/>
</dbReference>
<keyword evidence="5 9" id="KW-0863">Zinc-finger</keyword>
<dbReference type="GO" id="GO:0031251">
    <property type="term" value="C:PAN complex"/>
    <property type="evidence" value="ECO:0007669"/>
    <property type="project" value="UniProtKB-UniRule"/>
</dbReference>
<dbReference type="InterPro" id="IPR030844">
    <property type="entry name" value="PAN3"/>
</dbReference>
<dbReference type="Gene3D" id="1.20.5.5160">
    <property type="match status" value="1"/>
</dbReference>
<feature type="domain" description="C3H1-type" evidence="11">
    <location>
        <begin position="28"/>
        <end position="57"/>
    </location>
</feature>
<keyword evidence="9" id="KW-0479">Metal-binding</keyword>
<evidence type="ECO:0000256" key="9">
    <source>
        <dbReference type="PROSITE-ProRule" id="PRU00723"/>
    </source>
</evidence>
<evidence type="ECO:0000256" key="5">
    <source>
        <dbReference type="ARBA" id="ARBA00022771"/>
    </source>
</evidence>
<dbReference type="AlphaFoldDB" id="A0A9P4SIB0"/>
<dbReference type="Gene3D" id="1.10.510.10">
    <property type="entry name" value="Transferase(Phosphotransferase) domain 1"/>
    <property type="match status" value="1"/>
</dbReference>
<dbReference type="PROSITE" id="PS50103">
    <property type="entry name" value="ZF_C3H1"/>
    <property type="match status" value="1"/>
</dbReference>
<feature type="binding site" evidence="8">
    <location>
        <begin position="353"/>
        <end position="360"/>
    </location>
    <ligand>
        <name>ATP</name>
        <dbReference type="ChEBI" id="CHEBI:30616"/>
    </ligand>
</feature>
<keyword evidence="13" id="KW-1185">Reference proteome</keyword>
<comment type="subcellular location">
    <subcellularLocation>
        <location evidence="1 8">Cytoplasm</location>
    </subcellularLocation>
</comment>
<evidence type="ECO:0000256" key="10">
    <source>
        <dbReference type="SAM" id="MobiDB-lite"/>
    </source>
</evidence>
<evidence type="ECO:0000256" key="3">
    <source>
        <dbReference type="ARBA" id="ARBA00022664"/>
    </source>
</evidence>
<proteinExistence type="inferred from homology"/>
<dbReference type="InterPro" id="IPR000571">
    <property type="entry name" value="Znf_CCCH"/>
</dbReference>
<evidence type="ECO:0000256" key="2">
    <source>
        <dbReference type="ARBA" id="ARBA00022490"/>
    </source>
</evidence>
<feature type="zinc finger region" description="C3H1-type" evidence="9">
    <location>
        <begin position="28"/>
        <end position="57"/>
    </location>
</feature>
<dbReference type="Gene3D" id="1.10.287.3700">
    <property type="match status" value="1"/>
</dbReference>
<dbReference type="SUPFAM" id="SSF56112">
    <property type="entry name" value="Protein kinase-like (PK-like)"/>
    <property type="match status" value="1"/>
</dbReference>
<comment type="domain">
    <text evidence="8">The pseudokinase domain, the coiled-coil (CC), and C-terminal knob domain (CK) form a structural unit (PKC) that forms an extensive high-affinity interaction surface for PAN2.</text>
</comment>
<reference evidence="12" key="1">
    <citation type="journal article" date="2020" name="Stud. Mycol.">
        <title>101 Dothideomycetes genomes: a test case for predicting lifestyles and emergence of pathogens.</title>
        <authorList>
            <person name="Haridas S."/>
            <person name="Albert R."/>
            <person name="Binder M."/>
            <person name="Bloem J."/>
            <person name="Labutti K."/>
            <person name="Salamov A."/>
            <person name="Andreopoulos B."/>
            <person name="Baker S."/>
            <person name="Barry K."/>
            <person name="Bills G."/>
            <person name="Bluhm B."/>
            <person name="Cannon C."/>
            <person name="Castanera R."/>
            <person name="Culley D."/>
            <person name="Daum C."/>
            <person name="Ezra D."/>
            <person name="Gonzalez J."/>
            <person name="Henrissat B."/>
            <person name="Kuo A."/>
            <person name="Liang C."/>
            <person name="Lipzen A."/>
            <person name="Lutzoni F."/>
            <person name="Magnuson J."/>
            <person name="Mondo S."/>
            <person name="Nolan M."/>
            <person name="Ohm R."/>
            <person name="Pangilinan J."/>
            <person name="Park H.-J."/>
            <person name="Ramirez L."/>
            <person name="Alfaro M."/>
            <person name="Sun H."/>
            <person name="Tritt A."/>
            <person name="Yoshinaga Y."/>
            <person name="Zwiers L.-H."/>
            <person name="Turgeon B."/>
            <person name="Goodwin S."/>
            <person name="Spatafora J."/>
            <person name="Crous P."/>
            <person name="Grigoriev I."/>
        </authorList>
    </citation>
    <scope>NUCLEOTIDE SEQUENCE</scope>
    <source>
        <strain evidence="12">CBS 101060</strain>
    </source>
</reference>
<accession>A0A9P4SIB0</accession>
<comment type="domain">
    <text evidence="8">The N-terminal zinc finger binds to poly(A) RNA.</text>
</comment>
<dbReference type="GO" id="GO:0008143">
    <property type="term" value="F:poly(A) binding"/>
    <property type="evidence" value="ECO:0007669"/>
    <property type="project" value="TreeGrafter"/>
</dbReference>
<dbReference type="InterPro" id="IPR011009">
    <property type="entry name" value="Kinase-like_dom_sf"/>
</dbReference>
<feature type="region of interest" description="Disordered" evidence="10">
    <location>
        <begin position="1"/>
        <end position="30"/>
    </location>
</feature>
<dbReference type="HAMAP" id="MF_03181">
    <property type="entry name" value="PAN3"/>
    <property type="match status" value="1"/>
</dbReference>
<dbReference type="GO" id="GO:0005524">
    <property type="term" value="F:ATP binding"/>
    <property type="evidence" value="ECO:0007669"/>
    <property type="project" value="UniProtKB-UniRule"/>
</dbReference>
<comment type="subunit">
    <text evidence="8">Homodimer. Forms a heterotrimer with a catalytic subunit PAN2 to form the poly(A)-nuclease (PAN) deadenylation complex. Interacts (via PAM-2 motif) with poly(A)-binding protein PAB1 (via PABC domain), conferring substrate specificity of the enzyme complex.</text>
</comment>
<dbReference type="GO" id="GO:0000289">
    <property type="term" value="P:nuclear-transcribed mRNA poly(A) tail shortening"/>
    <property type="evidence" value="ECO:0007669"/>
    <property type="project" value="UniProtKB-UniRule"/>
</dbReference>
<evidence type="ECO:0000313" key="13">
    <source>
        <dbReference type="Proteomes" id="UP000799429"/>
    </source>
</evidence>
<feature type="region of interest" description="Knob domain" evidence="8">
    <location>
        <begin position="571"/>
        <end position="687"/>
    </location>
</feature>
<keyword evidence="9" id="KW-0862">Zinc</keyword>
<evidence type="ECO:0000259" key="11">
    <source>
        <dbReference type="PROSITE" id="PS50103"/>
    </source>
</evidence>
<feature type="region of interest" description="Disordered" evidence="10">
    <location>
        <begin position="575"/>
        <end position="598"/>
    </location>
</feature>
<feature type="binding site" evidence="8">
    <location>
        <begin position="419"/>
        <end position="420"/>
    </location>
    <ligand>
        <name>ATP</name>
        <dbReference type="ChEBI" id="CHEBI:30616"/>
    </ligand>
</feature>
<dbReference type="GO" id="GO:0008270">
    <property type="term" value="F:zinc ion binding"/>
    <property type="evidence" value="ECO:0007669"/>
    <property type="project" value="UniProtKB-KW"/>
</dbReference>
<comment type="caution">
    <text evidence="8">Lacks conserved residue(s) required for the propagation of feature annotation.</text>
</comment>
<keyword evidence="3 8" id="KW-0507">mRNA processing</keyword>